<dbReference type="GO" id="GO:0005977">
    <property type="term" value="P:glycogen metabolic process"/>
    <property type="evidence" value="ECO:0007669"/>
    <property type="project" value="UniProtKB-UniPathway"/>
</dbReference>
<dbReference type="GeneID" id="106661782"/>
<evidence type="ECO:0000256" key="11">
    <source>
        <dbReference type="ARBA" id="ARBA00023288"/>
    </source>
</evidence>
<comment type="pathway">
    <text evidence="3 13">Glycan biosynthesis; glycogen metabolism.</text>
</comment>
<evidence type="ECO:0000256" key="6">
    <source>
        <dbReference type="ARBA" id="ARBA00022553"/>
    </source>
</evidence>
<keyword evidence="10 13" id="KW-0119">Carbohydrate metabolism</keyword>
<keyword evidence="17" id="KW-1185">Reference proteome</keyword>
<keyword evidence="12 13" id="KW-0636">Prenylation</keyword>
<protein>
    <recommendedName>
        <fullName evidence="13">Phosphorylase b kinase regulatory subunit</fullName>
    </recommendedName>
</protein>
<evidence type="ECO:0000256" key="5">
    <source>
        <dbReference type="ARBA" id="ARBA00022475"/>
    </source>
</evidence>
<dbReference type="Pfam" id="PF19292">
    <property type="entry name" value="KPBB_C"/>
    <property type="match status" value="1"/>
</dbReference>
<proteinExistence type="inferred from homology"/>
<evidence type="ECO:0000313" key="16">
    <source>
        <dbReference type="EnsemblMetazoa" id="XP_014240895.1"/>
    </source>
</evidence>
<keyword evidence="8 13" id="KW-0112">Calmodulin-binding</keyword>
<dbReference type="GO" id="GO:0005886">
    <property type="term" value="C:plasma membrane"/>
    <property type="evidence" value="ECO:0007669"/>
    <property type="project" value="UniProtKB-SubCell"/>
</dbReference>
<evidence type="ECO:0000256" key="7">
    <source>
        <dbReference type="ARBA" id="ARBA00022600"/>
    </source>
</evidence>
<keyword evidence="6" id="KW-0597">Phosphoprotein</keyword>
<dbReference type="PANTHER" id="PTHR10749:SF7">
    <property type="entry name" value="PHOSPHORYLASE B KINASE REGULATORY SUBUNIT ALPHA-RELATED"/>
    <property type="match status" value="1"/>
</dbReference>
<name>A0A8I6RAK5_CIMLE</name>
<dbReference type="PANTHER" id="PTHR10749">
    <property type="entry name" value="PHOSPHORYLASE B KINASE REGULATORY SUBUNIT"/>
    <property type="match status" value="1"/>
</dbReference>
<feature type="domain" description="GH15-like" evidence="14">
    <location>
        <begin position="8"/>
        <end position="901"/>
    </location>
</feature>
<evidence type="ECO:0000256" key="13">
    <source>
        <dbReference type="RuleBase" id="RU364123"/>
    </source>
</evidence>
<evidence type="ECO:0000256" key="9">
    <source>
        <dbReference type="ARBA" id="ARBA00023136"/>
    </source>
</evidence>
<reference evidence="16" key="1">
    <citation type="submission" date="2022-01" db="UniProtKB">
        <authorList>
            <consortium name="EnsemblMetazoa"/>
        </authorList>
    </citation>
    <scope>IDENTIFICATION</scope>
</reference>
<dbReference type="InterPro" id="IPR011613">
    <property type="entry name" value="GH15-like"/>
</dbReference>
<dbReference type="Pfam" id="PF00723">
    <property type="entry name" value="Glyco_hydro_15"/>
    <property type="match status" value="1"/>
</dbReference>
<evidence type="ECO:0000256" key="12">
    <source>
        <dbReference type="ARBA" id="ARBA00023289"/>
    </source>
</evidence>
<evidence type="ECO:0000259" key="15">
    <source>
        <dbReference type="Pfam" id="PF19292"/>
    </source>
</evidence>
<evidence type="ECO:0000256" key="1">
    <source>
        <dbReference type="ARBA" id="ARBA00002837"/>
    </source>
</evidence>
<dbReference type="SUPFAM" id="SSF48208">
    <property type="entry name" value="Six-hairpin glycosidases"/>
    <property type="match status" value="1"/>
</dbReference>
<dbReference type="GO" id="GO:0005516">
    <property type="term" value="F:calmodulin binding"/>
    <property type="evidence" value="ECO:0007669"/>
    <property type="project" value="UniProtKB-KW"/>
</dbReference>
<keyword evidence="5 13" id="KW-1003">Cell membrane</keyword>
<dbReference type="InterPro" id="IPR008734">
    <property type="entry name" value="PHK_A/B_su"/>
</dbReference>
<accession>A0A8I6RAK5</accession>
<feature type="domain" description="Phosphorylase b kinase regulatory subunit alpha/beta C-terminal" evidence="15">
    <location>
        <begin position="915"/>
        <end position="1101"/>
    </location>
</feature>
<dbReference type="OrthoDB" id="5971574at2759"/>
<evidence type="ECO:0000256" key="10">
    <source>
        <dbReference type="ARBA" id="ARBA00023277"/>
    </source>
</evidence>
<sequence length="1177" mass="132322">MRGRTNSGVRLDYYHRIVHKVIMHHQNPVTGLFPASPDNNHAWVRDNVYTILAVWGLSMAYKKMADMDEDRAKTYELEQSCVKLMRGLLMAMMQQKAKVEKFKLSQNPIDALHAKYSSSTGQTVIGDTEWGHLQIDAISLYLLILSQMTAAGLQIVFTLDEVAFIQNLVFYIESAYCIPDYGIWERGDKTNHGLPELNASSIGMAKAALEAMNELDLFGARGGPSSVIHVLTDEAQKCQTVLQSMLPRESNSKELDSGLLSVISFPAFAVDDPQLINATRDAITTKLMGKYGCKRFLRDGYKTPKEDPNRLYYEPSELQIFENIECEWPLFFCYLLIDSIFRKDANAILEYSEVLETLVVKGSDGIKLVPEMYAVTAENADAEFLEPNSQSRVPVGRCPFLWAQSLYILGKLLQDGFIAAAELDPLNRRLCSEKKPDVVVQVVILAEDDEIRDKLKHHDIHVQTVDEVAPIEVQPAKVLSHLYAFLGRNENLGLSGRICRDVGMLSTSKLYSLQDRIFAFTPQLTDQRHNYIASDEDAMIDIVKSEINFLKSTWNSHGRPIMIITLRHIYLDHGKIPQPMITTMKKLKSGYINATRVILGHLNDFLTTSCITNLSFLGCQELGRPDYLKPEIERYLELSLNKSLNPKINLLNKSPLPANKSSLRRKMSVKGAIKKTRAIISPETEGGGYMLDEQKHLEQSLLQIEQASDIQAESDKSDEVQITLRKEQKSRYAHNVPYAATEIEELLALFHNSEQLEEQGDILQHLIGTQGLDFKTGWTEGGEPVTLRDILKVFYEKTCQQKRWGLVRHTAGKLGKRVEDLAKAVTTLLVHQKQVTVGIPPINEHTITAPLPENELKQLIHQAYGDDESTAMLSQEILVYLAMFIRTEPQLFKEMLRLRIGLIIQVMAIELSRALKCSGQDASEHLLNLSPFEMKNLLYHIMSGKEFTVQNVECGNILIQRTKSMKVNKKSQVGTALSNDTCIIEEGDRQGQWLRRRRLDGALNRVPRDLYSRVWGVLEKCEGLAIEGKLLHTNLTKEMTSGELKFALAVESVLNTILQPEFRQLVVEALIVLTLTTEHNVVKSLGGIIAVEKLVHKANQIFLEDQIRVGGDAVMCCAKDESLPCSGSTCGGAAYICQHFYDSAPSGSYGTMTYIMRAVLSLLDCFSSDGEIKCNQM</sequence>
<evidence type="ECO:0000313" key="17">
    <source>
        <dbReference type="Proteomes" id="UP000494040"/>
    </source>
</evidence>
<dbReference type="FunFam" id="1.50.10.10:FF:000004">
    <property type="entry name" value="Phosphorylase b kinase regulatory subunit"/>
    <property type="match status" value="1"/>
</dbReference>
<dbReference type="Gene3D" id="1.50.10.10">
    <property type="match status" value="1"/>
</dbReference>
<dbReference type="UniPathway" id="UPA00163"/>
<evidence type="ECO:0000259" key="14">
    <source>
        <dbReference type="Pfam" id="PF00723"/>
    </source>
</evidence>
<dbReference type="AlphaFoldDB" id="A0A8I6RAK5"/>
<evidence type="ECO:0000256" key="2">
    <source>
        <dbReference type="ARBA" id="ARBA00004342"/>
    </source>
</evidence>
<keyword evidence="11 13" id="KW-0449">Lipoprotein</keyword>
<dbReference type="InterPro" id="IPR045583">
    <property type="entry name" value="KPBA/B_C"/>
</dbReference>
<comment type="subcellular location">
    <subcellularLocation>
        <location evidence="2 13">Cell membrane</location>
        <topology evidence="2 13">Lipid-anchor</topology>
        <orientation evidence="2 13">Cytoplasmic side</orientation>
    </subcellularLocation>
</comment>
<dbReference type="KEGG" id="clec:106661782"/>
<dbReference type="OMA" id="QFEHIEC"/>
<dbReference type="RefSeq" id="XP_014240895.1">
    <property type="nucleotide sequence ID" value="XM_014385409.2"/>
</dbReference>
<dbReference type="EnsemblMetazoa" id="XM_014385409.2">
    <property type="protein sequence ID" value="XP_014240895.1"/>
    <property type="gene ID" value="LOC106661782"/>
</dbReference>
<dbReference type="InterPro" id="IPR012341">
    <property type="entry name" value="6hp_glycosidase-like_sf"/>
</dbReference>
<keyword evidence="7 13" id="KW-0321">Glycogen metabolism</keyword>
<keyword evidence="9 13" id="KW-0472">Membrane</keyword>
<evidence type="ECO:0000256" key="4">
    <source>
        <dbReference type="ARBA" id="ARBA00007128"/>
    </source>
</evidence>
<dbReference type="GO" id="GO:0005964">
    <property type="term" value="C:phosphorylase kinase complex"/>
    <property type="evidence" value="ECO:0007669"/>
    <property type="project" value="TreeGrafter"/>
</dbReference>
<comment type="function">
    <text evidence="1">Phosphorylase b kinase catalyzes the phosphorylation of serine in certain substrates, including troponin I. The alpha chain may bind calmodulin.</text>
</comment>
<dbReference type="Proteomes" id="UP000494040">
    <property type="component" value="Unassembled WGS sequence"/>
</dbReference>
<dbReference type="InterPro" id="IPR008928">
    <property type="entry name" value="6-hairpin_glycosidase_sf"/>
</dbReference>
<organism evidence="16 17">
    <name type="scientific">Cimex lectularius</name>
    <name type="common">Bed bug</name>
    <name type="synonym">Acanthia lectularia</name>
    <dbReference type="NCBI Taxonomy" id="79782"/>
    <lineage>
        <taxon>Eukaryota</taxon>
        <taxon>Metazoa</taxon>
        <taxon>Ecdysozoa</taxon>
        <taxon>Arthropoda</taxon>
        <taxon>Hexapoda</taxon>
        <taxon>Insecta</taxon>
        <taxon>Pterygota</taxon>
        <taxon>Neoptera</taxon>
        <taxon>Paraneoptera</taxon>
        <taxon>Hemiptera</taxon>
        <taxon>Heteroptera</taxon>
        <taxon>Panheteroptera</taxon>
        <taxon>Cimicomorpha</taxon>
        <taxon>Cimicidae</taxon>
        <taxon>Cimex</taxon>
    </lineage>
</organism>
<evidence type="ECO:0000256" key="3">
    <source>
        <dbReference type="ARBA" id="ARBA00005131"/>
    </source>
</evidence>
<evidence type="ECO:0000256" key="8">
    <source>
        <dbReference type="ARBA" id="ARBA00022860"/>
    </source>
</evidence>
<comment type="similarity">
    <text evidence="4 13">Belongs to the phosphorylase b kinase regulatory chain family.</text>
</comment>